<dbReference type="Proteomes" id="UP001259832">
    <property type="component" value="Unassembled WGS sequence"/>
</dbReference>
<reference evidence="1" key="1">
    <citation type="submission" date="2023-08" db="EMBL/GenBank/DDBJ databases">
        <title>Reference Genome Resource for the Citrus Pathogen Phytophthora citrophthora.</title>
        <authorList>
            <person name="Moller H."/>
            <person name="Coetzee B."/>
            <person name="Rose L.J."/>
            <person name="Van Niekerk J.M."/>
        </authorList>
    </citation>
    <scope>NUCLEOTIDE SEQUENCE</scope>
    <source>
        <strain evidence="1">STE-U-9442</strain>
    </source>
</reference>
<protein>
    <submittedName>
        <fullName evidence="1">Uncharacterized protein</fullName>
    </submittedName>
</protein>
<evidence type="ECO:0000313" key="1">
    <source>
        <dbReference type="EMBL" id="KAK1930844.1"/>
    </source>
</evidence>
<organism evidence="1 2">
    <name type="scientific">Phytophthora citrophthora</name>
    <dbReference type="NCBI Taxonomy" id="4793"/>
    <lineage>
        <taxon>Eukaryota</taxon>
        <taxon>Sar</taxon>
        <taxon>Stramenopiles</taxon>
        <taxon>Oomycota</taxon>
        <taxon>Peronosporomycetes</taxon>
        <taxon>Peronosporales</taxon>
        <taxon>Peronosporaceae</taxon>
        <taxon>Phytophthora</taxon>
    </lineage>
</organism>
<accession>A0AAD9G2K4</accession>
<evidence type="ECO:0000313" key="2">
    <source>
        <dbReference type="Proteomes" id="UP001259832"/>
    </source>
</evidence>
<dbReference type="AlphaFoldDB" id="A0AAD9G2K4"/>
<dbReference type="EMBL" id="JASMQC010000037">
    <property type="protein sequence ID" value="KAK1930844.1"/>
    <property type="molecule type" value="Genomic_DNA"/>
</dbReference>
<comment type="caution">
    <text evidence="1">The sequence shown here is derived from an EMBL/GenBank/DDBJ whole genome shotgun (WGS) entry which is preliminary data.</text>
</comment>
<proteinExistence type="predicted"/>
<name>A0AAD9G2K4_9STRA</name>
<sequence>MAVAYLLDPAKDPDDFVGDDKTSPLNHVKEIGARLGYSNDKLMHAYQEASKFVNQKVDRKQREWPMEGHGMTPLEW</sequence>
<keyword evidence="2" id="KW-1185">Reference proteome</keyword>
<gene>
    <name evidence="1" type="ORF">P3T76_013801</name>
</gene>